<sequence length="552" mass="62571">MLGERSINMASPMASLLQRFDNSSRLLICTLMSGQWGAMAAFRALQRSLSVEKGRHFNWQIFTEKLCSQEPVLEEPNKTLTMKPVLMLLPVLCQRNLFSLLLIVQSTVPKDCLSCLLQASRKDPNPDLWVQRLRDLLQAGMEERSFLTPVLLSSTCQQQLKHLCQKIMTHTSSNANLERKLNWLVKLENPCLVPAGNTFQSGSQIRKKRKASEESLSLEEENRRTRSQLEINLETEVSQPQPELQDVGTESTKNELALNTFGKEAIHCLSSISQFSFKEDEVEKRIVGQSSKHDTATEIPGHMKNHISKLKELLEMQFDCPNGTAPPELQILNECTPDQLEDLCSLLKLSECPETELLQFCCWIVALSPELGYKKAAILAEKLFLPRVLSLIETASWPFTTALMMFCSKYPRPICCTLISSLVQVPGQGLEQLRLVCKLIEECLEPECMRLVFSHVIKVPWTEDLLTVVHSLLERQVELSSELFNALVLNLCQMAQRFESSVHYAKLILTLLTKYQNDITLGHQHHLSCALDLNKTILKKSLQAALKRVTSR</sequence>
<dbReference type="AlphaFoldDB" id="A0A8C5WNP7"/>
<dbReference type="Ensembl" id="ENSLLTT00000001828.1">
    <property type="protein sequence ID" value="ENSLLTP00000001762.1"/>
    <property type="gene ID" value="ENSLLTG00000001375.1"/>
</dbReference>
<proteinExistence type="predicted"/>
<dbReference type="Proteomes" id="UP000694406">
    <property type="component" value="Unplaced"/>
</dbReference>
<accession>A0A8C5WNP7</accession>
<dbReference type="InterPro" id="IPR021025">
    <property type="entry name" value="Fanconi_anaemia_gr_E_prot_C"/>
</dbReference>
<evidence type="ECO:0000313" key="4">
    <source>
        <dbReference type="Proteomes" id="UP000694406"/>
    </source>
</evidence>
<dbReference type="InterPro" id="IPR039685">
    <property type="entry name" value="FANCE"/>
</dbReference>
<dbReference type="GO" id="GO:0005813">
    <property type="term" value="C:centrosome"/>
    <property type="evidence" value="ECO:0007669"/>
    <property type="project" value="Ensembl"/>
</dbReference>
<feature type="region of interest" description="Disordered" evidence="1">
    <location>
        <begin position="203"/>
        <end position="225"/>
    </location>
</feature>
<evidence type="ECO:0000256" key="1">
    <source>
        <dbReference type="SAM" id="MobiDB-lite"/>
    </source>
</evidence>
<dbReference type="GO" id="GO:0036297">
    <property type="term" value="P:interstrand cross-link repair"/>
    <property type="evidence" value="ECO:0007669"/>
    <property type="project" value="InterPro"/>
</dbReference>
<gene>
    <name evidence="3" type="primary">FANCE</name>
</gene>
<dbReference type="PANTHER" id="PTHR32094:SF5">
    <property type="entry name" value="FANCONI ANEMIA GROUP E PROTEIN"/>
    <property type="match status" value="1"/>
</dbReference>
<evidence type="ECO:0000313" key="3">
    <source>
        <dbReference type="Ensembl" id="ENSLLTP00000001762.1"/>
    </source>
</evidence>
<dbReference type="GeneTree" id="ENSGT00390000000705"/>
<dbReference type="GO" id="GO:0043240">
    <property type="term" value="C:Fanconi anaemia nuclear complex"/>
    <property type="evidence" value="ECO:0007669"/>
    <property type="project" value="Ensembl"/>
</dbReference>
<keyword evidence="4" id="KW-1185">Reference proteome</keyword>
<name>A0A8C5WNP7_LATLA</name>
<feature type="domain" description="Fanconi Anaemia group E protein C-terminal" evidence="2">
    <location>
        <begin position="298"/>
        <end position="549"/>
    </location>
</feature>
<evidence type="ECO:0000259" key="2">
    <source>
        <dbReference type="Pfam" id="PF11510"/>
    </source>
</evidence>
<dbReference type="Pfam" id="PF11510">
    <property type="entry name" value="FA_FANCE"/>
    <property type="match status" value="1"/>
</dbReference>
<reference evidence="3" key="2">
    <citation type="submission" date="2025-09" db="UniProtKB">
        <authorList>
            <consortium name="Ensembl"/>
        </authorList>
    </citation>
    <scope>IDENTIFICATION</scope>
</reference>
<reference evidence="3" key="1">
    <citation type="submission" date="2025-08" db="UniProtKB">
        <authorList>
            <consortium name="Ensembl"/>
        </authorList>
    </citation>
    <scope>IDENTIFICATION</scope>
</reference>
<dbReference type="Gene3D" id="1.25.40.480">
    <property type="match status" value="1"/>
</dbReference>
<protein>
    <submittedName>
        <fullName evidence="3">FA complementation group E</fullName>
    </submittedName>
</protein>
<dbReference type="GO" id="GO:0005654">
    <property type="term" value="C:nucleoplasm"/>
    <property type="evidence" value="ECO:0007669"/>
    <property type="project" value="Ensembl"/>
</dbReference>
<organism evidence="3 4">
    <name type="scientific">Laticauda laticaudata</name>
    <name type="common">Blue-ringed sea krait</name>
    <name type="synonym">Blue-lipped sea krait</name>
    <dbReference type="NCBI Taxonomy" id="8630"/>
    <lineage>
        <taxon>Eukaryota</taxon>
        <taxon>Metazoa</taxon>
        <taxon>Chordata</taxon>
        <taxon>Craniata</taxon>
        <taxon>Vertebrata</taxon>
        <taxon>Euteleostomi</taxon>
        <taxon>Lepidosauria</taxon>
        <taxon>Squamata</taxon>
        <taxon>Bifurcata</taxon>
        <taxon>Unidentata</taxon>
        <taxon>Episquamata</taxon>
        <taxon>Toxicofera</taxon>
        <taxon>Serpentes</taxon>
        <taxon>Colubroidea</taxon>
        <taxon>Elapidae</taxon>
        <taxon>Laticaudinae</taxon>
        <taxon>Laticauda</taxon>
    </lineage>
</organism>
<dbReference type="PANTHER" id="PTHR32094">
    <property type="entry name" value="FANCONI ANEMIA GROUP E PROTEIN"/>
    <property type="match status" value="1"/>
</dbReference>
<dbReference type="GO" id="GO:0000785">
    <property type="term" value="C:chromatin"/>
    <property type="evidence" value="ECO:0007669"/>
    <property type="project" value="Ensembl"/>
</dbReference>